<sequence length="321" mass="38086">MRQGAKISRAGRKVAVAEIQNDARATIPQEEPEYFEEKRNLQDLWKAAFPVGTEFANLDRVYEFNWDFKHLEEALEEGGMLYGKKVYIFGIAETLWSSKMDFVPTVVAIESPDPPSDKIGVTSVQRGEEIVPMKQMKMDWVPYISFEKRDRQVDRMNFQIFTLVCTQRRSALKHLKEDRVKEFDYCVPYFYNPFREDEFEQRTLVHIVFPSEPPVMDKFDWEFETLEEFTDDLIEHGKLSAEQKDEFKEFVKEQVRAARKARREARDARLRVIEEMSEDDKQAFHRIKFYKFYPQASPDIPMNIIKTPFINRYYGNAHQVL</sequence>
<evidence type="ECO:0000313" key="2">
    <source>
        <dbReference type="Proteomes" id="UP000836841"/>
    </source>
</evidence>
<organism evidence="1 2">
    <name type="scientific">Thlaspi arvense</name>
    <name type="common">Field penny-cress</name>
    <dbReference type="NCBI Taxonomy" id="13288"/>
    <lineage>
        <taxon>Eukaryota</taxon>
        <taxon>Viridiplantae</taxon>
        <taxon>Streptophyta</taxon>
        <taxon>Embryophyta</taxon>
        <taxon>Tracheophyta</taxon>
        <taxon>Spermatophyta</taxon>
        <taxon>Magnoliopsida</taxon>
        <taxon>eudicotyledons</taxon>
        <taxon>Gunneridae</taxon>
        <taxon>Pentapetalae</taxon>
        <taxon>rosids</taxon>
        <taxon>malvids</taxon>
        <taxon>Brassicales</taxon>
        <taxon>Brassicaceae</taxon>
        <taxon>Thlaspideae</taxon>
        <taxon>Thlaspi</taxon>
    </lineage>
</organism>
<protein>
    <submittedName>
        <fullName evidence="1">Uncharacterized protein</fullName>
    </submittedName>
</protein>
<reference evidence="1 2" key="1">
    <citation type="submission" date="2022-03" db="EMBL/GenBank/DDBJ databases">
        <authorList>
            <person name="Nunn A."/>
            <person name="Chopra R."/>
            <person name="Nunn A."/>
            <person name="Contreras Garrido A."/>
        </authorList>
    </citation>
    <scope>NUCLEOTIDE SEQUENCE [LARGE SCALE GENOMIC DNA]</scope>
</reference>
<dbReference type="Gene3D" id="6.10.250.2770">
    <property type="match status" value="1"/>
</dbReference>
<dbReference type="GO" id="GO:1900034">
    <property type="term" value="P:regulation of cellular response to heat"/>
    <property type="evidence" value="ECO:0007669"/>
    <property type="project" value="InterPro"/>
</dbReference>
<keyword evidence="2" id="KW-1185">Reference proteome</keyword>
<dbReference type="PANTHER" id="PTHR33704">
    <property type="entry name" value="PROTEIN HEAT INTOLERANT 4-RELATED"/>
    <property type="match status" value="1"/>
</dbReference>
<accession>A0AAU9SR70</accession>
<evidence type="ECO:0000313" key="1">
    <source>
        <dbReference type="EMBL" id="CAH2069738.1"/>
    </source>
</evidence>
<dbReference type="PANTHER" id="PTHR33704:SF1">
    <property type="entry name" value="PROTEIN HEAT INTOLERANT 4-RELATED"/>
    <property type="match status" value="1"/>
</dbReference>
<dbReference type="EMBL" id="OU466862">
    <property type="protein sequence ID" value="CAH2069738.1"/>
    <property type="molecule type" value="Genomic_DNA"/>
</dbReference>
<proteinExistence type="predicted"/>
<name>A0AAU9SR70_THLAR</name>
<dbReference type="Proteomes" id="UP000836841">
    <property type="component" value="Chromosome 6"/>
</dbReference>
<gene>
    <name evidence="1" type="ORF">TAV2_LOCUS20346</name>
</gene>
<dbReference type="InterPro" id="IPR039313">
    <property type="entry name" value="HIT4"/>
</dbReference>
<dbReference type="AlphaFoldDB" id="A0AAU9SR70"/>